<gene>
    <name evidence="5" type="primary">trbG</name>
    <name evidence="5" type="ORF">FF098_004240</name>
</gene>
<protein>
    <submittedName>
        <fullName evidence="5">P-type conjugative transfer protein TrbG</fullName>
    </submittedName>
</protein>
<dbReference type="EMBL" id="VCJR02000001">
    <property type="protein sequence ID" value="NHK27113.1"/>
    <property type="molecule type" value="Genomic_DNA"/>
</dbReference>
<keyword evidence="6" id="KW-1185">Reference proteome</keyword>
<feature type="region of interest" description="Disordered" evidence="3">
    <location>
        <begin position="79"/>
        <end position="107"/>
    </location>
</feature>
<dbReference type="InterPro" id="IPR010258">
    <property type="entry name" value="Conjugal_tfr_TrbG/VirB9/CagX"/>
</dbReference>
<comment type="caution">
    <text evidence="5">The sequence shown here is derived from an EMBL/GenBank/DDBJ whole genome shotgun (WGS) entry which is preliminary data.</text>
</comment>
<dbReference type="CDD" id="cd06911">
    <property type="entry name" value="VirB9_CagX_TrbG"/>
    <property type="match status" value="1"/>
</dbReference>
<organism evidence="5 6">
    <name type="scientific">Aquisalinus luteolus</name>
    <dbReference type="NCBI Taxonomy" id="1566827"/>
    <lineage>
        <taxon>Bacteria</taxon>
        <taxon>Pseudomonadati</taxon>
        <taxon>Pseudomonadota</taxon>
        <taxon>Alphaproteobacteria</taxon>
        <taxon>Parvularculales</taxon>
        <taxon>Parvularculaceae</taxon>
        <taxon>Aquisalinus</taxon>
    </lineage>
</organism>
<evidence type="ECO:0000256" key="3">
    <source>
        <dbReference type="SAM" id="MobiDB-lite"/>
    </source>
</evidence>
<feature type="compositionally biased region" description="Low complexity" evidence="3">
    <location>
        <begin position="84"/>
        <end position="107"/>
    </location>
</feature>
<dbReference type="NCBIfam" id="TIGR02775">
    <property type="entry name" value="TrbG_Ti"/>
    <property type="match status" value="1"/>
</dbReference>
<evidence type="ECO:0000256" key="2">
    <source>
        <dbReference type="ARBA" id="ARBA00022729"/>
    </source>
</evidence>
<dbReference type="Gene3D" id="2.60.40.2500">
    <property type="match status" value="1"/>
</dbReference>
<evidence type="ECO:0000256" key="1">
    <source>
        <dbReference type="ARBA" id="ARBA00006135"/>
    </source>
</evidence>
<keyword evidence="2 4" id="KW-0732">Signal</keyword>
<evidence type="ECO:0000313" key="6">
    <source>
        <dbReference type="Proteomes" id="UP000818603"/>
    </source>
</evidence>
<dbReference type="PROSITE" id="PS51257">
    <property type="entry name" value="PROKAR_LIPOPROTEIN"/>
    <property type="match status" value="1"/>
</dbReference>
<name>A0ABX0HJH5_9PROT</name>
<feature type="chain" id="PRO_5046914722" evidence="4">
    <location>
        <begin position="24"/>
        <end position="365"/>
    </location>
</feature>
<evidence type="ECO:0000313" key="5">
    <source>
        <dbReference type="EMBL" id="NHK27113.1"/>
    </source>
</evidence>
<evidence type="ECO:0000256" key="4">
    <source>
        <dbReference type="SAM" id="SignalP"/>
    </source>
</evidence>
<reference evidence="5 6" key="1">
    <citation type="submission" date="2020-02" db="EMBL/GenBank/DDBJ databases">
        <title>Genome sequence of Parvularcula flava strain NH6-79.</title>
        <authorList>
            <person name="Abdul Karim M.H."/>
            <person name="Lam M.Q."/>
            <person name="Chen S.J."/>
            <person name="Yahya A."/>
            <person name="Shahir S."/>
            <person name="Shamsir M.S."/>
            <person name="Chong C.S."/>
        </authorList>
    </citation>
    <scope>NUCLEOTIDE SEQUENCE [LARGE SCALE GENOMIC DNA]</scope>
    <source>
        <strain evidence="5 6">NH6-79</strain>
    </source>
</reference>
<sequence>MIPMRPIEISACALAMLTACASADPEPIDPAGFIAATPIEAPDPDDPGLPARIVETPVPLPLPGQMKAIGVAASLSSENGTVRPASTATGSTAKSSSAPASTATGPATPIEAIAEGREGALIEPSVDGFVNAIQVYPYMEGALYRLYGSPGQISDIALQPGEALVSVSAGDTVRWVLGDTLSGAGEAARAHVLVKPVAPDIRTNLMIATDRRTYHLDLVSTGEGYMAALSWRYPADALATMVAQNERARAREAGTITRGLALDALDFDYRLSGDSPDWKPVRVFDDGRQVFIQMPRDIAASDMPPLFVLGSDGEAELVNYRVRGRYYVVDRLFTAAELRLGEKDQTVVRISRPARQSALAALFGG</sequence>
<dbReference type="Proteomes" id="UP000818603">
    <property type="component" value="Unassembled WGS sequence"/>
</dbReference>
<feature type="signal peptide" evidence="4">
    <location>
        <begin position="1"/>
        <end position="23"/>
    </location>
</feature>
<accession>A0ABX0HJH5</accession>
<comment type="similarity">
    <text evidence="1">Belongs to the TrbG/VirB9 family.</text>
</comment>
<dbReference type="InterPro" id="IPR038161">
    <property type="entry name" value="VirB9/CagX/TrbG_C_sf"/>
</dbReference>
<dbReference type="InterPro" id="IPR033645">
    <property type="entry name" value="VirB9/CagX/TrbG_C"/>
</dbReference>
<proteinExistence type="inferred from homology"/>
<dbReference type="InterPro" id="IPR014142">
    <property type="entry name" value="TrbG_Ti"/>
</dbReference>
<dbReference type="Pfam" id="PF03524">
    <property type="entry name" value="CagX"/>
    <property type="match status" value="1"/>
</dbReference>